<dbReference type="AlphaFoldDB" id="A0AA35Q574"/>
<dbReference type="InterPro" id="IPR036452">
    <property type="entry name" value="Ribo_hydro-like"/>
</dbReference>
<evidence type="ECO:0000313" key="3">
    <source>
        <dbReference type="Proteomes" id="UP001160390"/>
    </source>
</evidence>
<organism evidence="2 3">
    <name type="scientific">Clonostachys chloroleuca</name>
    <dbReference type="NCBI Taxonomy" id="1926264"/>
    <lineage>
        <taxon>Eukaryota</taxon>
        <taxon>Fungi</taxon>
        <taxon>Dikarya</taxon>
        <taxon>Ascomycota</taxon>
        <taxon>Pezizomycotina</taxon>
        <taxon>Sordariomycetes</taxon>
        <taxon>Hypocreomycetidae</taxon>
        <taxon>Hypocreales</taxon>
        <taxon>Bionectriaceae</taxon>
        <taxon>Clonostachys</taxon>
    </lineage>
</organism>
<name>A0AA35Q574_9HYPO</name>
<dbReference type="GO" id="GO:0016799">
    <property type="term" value="F:hydrolase activity, hydrolyzing N-glycosyl compounds"/>
    <property type="evidence" value="ECO:0007669"/>
    <property type="project" value="InterPro"/>
</dbReference>
<gene>
    <name evidence="2" type="ORF">CCHLO57077_00018211</name>
</gene>
<evidence type="ECO:0000256" key="1">
    <source>
        <dbReference type="SAM" id="Phobius"/>
    </source>
</evidence>
<keyword evidence="1" id="KW-0812">Transmembrane</keyword>
<accession>A0AA35Q574</accession>
<dbReference type="SUPFAM" id="SSF53590">
    <property type="entry name" value="Nucleoside hydrolase"/>
    <property type="match status" value="1"/>
</dbReference>
<dbReference type="Gene3D" id="3.90.245.10">
    <property type="entry name" value="Ribonucleoside hydrolase-like"/>
    <property type="match status" value="1"/>
</dbReference>
<protein>
    <recommendedName>
        <fullName evidence="4">Inosine/uridine-preferring nucleoside hydrolase domain-containing protein</fullName>
    </recommendedName>
</protein>
<keyword evidence="1" id="KW-1133">Transmembrane helix</keyword>
<proteinExistence type="predicted"/>
<dbReference type="EMBL" id="CABFNP030001254">
    <property type="protein sequence ID" value="CAI6094336.1"/>
    <property type="molecule type" value="Genomic_DNA"/>
</dbReference>
<evidence type="ECO:0008006" key="4">
    <source>
        <dbReference type="Google" id="ProtNLM"/>
    </source>
</evidence>
<dbReference type="Proteomes" id="UP001160390">
    <property type="component" value="Unassembled WGS sequence"/>
</dbReference>
<keyword evidence="3" id="KW-1185">Reference proteome</keyword>
<comment type="caution">
    <text evidence="2">The sequence shown here is derived from an EMBL/GenBank/DDBJ whole genome shotgun (WGS) entry which is preliminary data.</text>
</comment>
<keyword evidence="1" id="KW-0472">Membrane</keyword>
<reference evidence="2" key="1">
    <citation type="submission" date="2023-01" db="EMBL/GenBank/DDBJ databases">
        <authorList>
            <person name="Piombo E."/>
        </authorList>
    </citation>
    <scope>NUCLEOTIDE SEQUENCE</scope>
</reference>
<evidence type="ECO:0000313" key="2">
    <source>
        <dbReference type="EMBL" id="CAI6094336.1"/>
    </source>
</evidence>
<feature type="transmembrane region" description="Helical" evidence="1">
    <location>
        <begin position="56"/>
        <end position="78"/>
    </location>
</feature>
<sequence>MSNATHETQFRDKIPYDEGTEEYKLYEDLLPILPSPASARRKLVIITDIDMDIDDMIAIVILVHMHHLGIIEIALIIANYRPSEMRAKFLRTVVHLLGANEIPIAAGTDGLGGAERETSWHELRNLTFANQTWNIEKMEYPTGYHSLDKLAHQNDTQKLVVLCLSSLQDISEYFGKQDDEFLRKHFGYIIVQGGYIIQDRSIKPDLKAMNNSFHPEAAATFTDRLHTLGIPSDAWGKEVAVAAGLDLSIFKELDGPVGKHLNWKLPRQLYGFYWDALNKPFKPHLDKAWLLETHMRIDRTNPAFQTMIAEPLSFGKFVDQTKLPAYDACAAMGALGDPFLRRLGILENTQEISDQSYRMFGESPGNLGGINPENLNLALRVFLRGSIKASYENASKLISGRITWFVPSYETTLESFKKKLPYLRENAHNKIEDGTERGIKKDKFSKPIQGIEDEGPPYELLFQEEMLQQQTINMESLTIDDAPGNGD</sequence>